<proteinExistence type="predicted"/>
<sequence length="138" mass="15404">IGSICLIYFFVVKLKSPSWRAQSFCLYSSKSEFAVSSYNSLSSSFTFEVTSPVVMSGLTVLTNSYNVNITVQKNSLVCGTSSSGIKTNDTKQTFYPFPAPIRLDPNVQYTATVKSTNYFNNYLNYKMPQDSSLFKIIS</sequence>
<accession>A0A0K2VJV5</accession>
<dbReference type="AlphaFoldDB" id="A0A0K2VJV5"/>
<protein>
    <submittedName>
        <fullName evidence="1">Uncharacterized protein</fullName>
    </submittedName>
</protein>
<organism evidence="1">
    <name type="scientific">Lepeophtheirus salmonis</name>
    <name type="common">Salmon louse</name>
    <name type="synonym">Caligus salmonis</name>
    <dbReference type="NCBI Taxonomy" id="72036"/>
    <lineage>
        <taxon>Eukaryota</taxon>
        <taxon>Metazoa</taxon>
        <taxon>Ecdysozoa</taxon>
        <taxon>Arthropoda</taxon>
        <taxon>Crustacea</taxon>
        <taxon>Multicrustacea</taxon>
        <taxon>Hexanauplia</taxon>
        <taxon>Copepoda</taxon>
        <taxon>Siphonostomatoida</taxon>
        <taxon>Caligidae</taxon>
        <taxon>Lepeophtheirus</taxon>
    </lineage>
</organism>
<dbReference type="InterPro" id="IPR038648">
    <property type="entry name" value="PHR_sf"/>
</dbReference>
<feature type="non-terminal residue" evidence="1">
    <location>
        <position position="138"/>
    </location>
</feature>
<evidence type="ECO:0000313" key="1">
    <source>
        <dbReference type="EMBL" id="CDW50748.1"/>
    </source>
</evidence>
<dbReference type="EMBL" id="HACA01033387">
    <property type="protein sequence ID" value="CDW50748.1"/>
    <property type="molecule type" value="Transcribed_RNA"/>
</dbReference>
<dbReference type="Gene3D" id="2.60.120.820">
    <property type="entry name" value="PHR domain"/>
    <property type="match status" value="1"/>
</dbReference>
<reference evidence="1" key="1">
    <citation type="submission" date="2014-05" db="EMBL/GenBank/DDBJ databases">
        <authorList>
            <person name="Chronopoulou M."/>
        </authorList>
    </citation>
    <scope>NUCLEOTIDE SEQUENCE</scope>
    <source>
        <tissue evidence="1">Whole organism</tissue>
    </source>
</reference>
<feature type="non-terminal residue" evidence="1">
    <location>
        <position position="1"/>
    </location>
</feature>
<name>A0A0K2VJV5_LEPSM</name>